<sequence>MVDYARARRAMVDSQLSTSGVYDRRLLSAMGRLPREMFVPEPRKAIAYIDEPHLMREGSGRFLAAPAVFARLVELADIGEQDEVLDLGAGSGYSTAVLACLSAHVLGLEADAALVDEANARLAALGLDTARVVFGDEHSLNAEMFDVIIVEGALPDAPADLIARLRPGGRLVALIRQGGVGVATVYLNGVDGVTARTEFNASLHDLRPAAAGERFVF</sequence>
<organism evidence="4 5">
    <name type="scientific">Devosia equisanguinis</name>
    <dbReference type="NCBI Taxonomy" id="2490941"/>
    <lineage>
        <taxon>Bacteria</taxon>
        <taxon>Pseudomonadati</taxon>
        <taxon>Pseudomonadota</taxon>
        <taxon>Alphaproteobacteria</taxon>
        <taxon>Hyphomicrobiales</taxon>
        <taxon>Devosiaceae</taxon>
        <taxon>Devosia</taxon>
    </lineage>
</organism>
<dbReference type="Proteomes" id="UP000268844">
    <property type="component" value="Unassembled WGS sequence"/>
</dbReference>
<dbReference type="OrthoDB" id="9798496at2"/>
<dbReference type="Pfam" id="PF01135">
    <property type="entry name" value="PCMT"/>
    <property type="match status" value="1"/>
</dbReference>
<dbReference type="PANTHER" id="PTHR11579:SF18">
    <property type="entry name" value="PROTEIN-L-ISOASPARTATE O-METHYLTRANSFERASE"/>
    <property type="match status" value="1"/>
</dbReference>
<dbReference type="GO" id="GO:0004719">
    <property type="term" value="F:protein-L-isoaspartate (D-aspartate) O-methyltransferase activity"/>
    <property type="evidence" value="ECO:0007669"/>
    <property type="project" value="InterPro"/>
</dbReference>
<name>A0A3S5D3M5_9HYPH</name>
<protein>
    <recommendedName>
        <fullName evidence="2">Protein-L-isoaspartate O-methyltransferase</fullName>
    </recommendedName>
    <alternativeName>
        <fullName evidence="3">Protein L-isoaspartyl methyltransferase</fullName>
    </alternativeName>
</protein>
<accession>A0A3S5D3M5</accession>
<evidence type="ECO:0000313" key="4">
    <source>
        <dbReference type="EMBL" id="VDS06203.1"/>
    </source>
</evidence>
<gene>
    <name evidence="4" type="primary">pcm</name>
    <name evidence="4" type="ORF">DEVEQU_03357</name>
</gene>
<proteinExistence type="inferred from homology"/>
<dbReference type="GO" id="GO:0005737">
    <property type="term" value="C:cytoplasm"/>
    <property type="evidence" value="ECO:0007669"/>
    <property type="project" value="TreeGrafter"/>
</dbReference>
<evidence type="ECO:0000256" key="1">
    <source>
        <dbReference type="ARBA" id="ARBA00005369"/>
    </source>
</evidence>
<evidence type="ECO:0000256" key="3">
    <source>
        <dbReference type="ARBA" id="ARBA00030757"/>
    </source>
</evidence>
<comment type="similarity">
    <text evidence="1">Belongs to the methyltransferase superfamily. L-isoaspartyl/D-aspartyl protein methyltransferase family.</text>
</comment>
<dbReference type="AlphaFoldDB" id="A0A3S5D3M5"/>
<dbReference type="SUPFAM" id="SSF53335">
    <property type="entry name" value="S-adenosyl-L-methionine-dependent methyltransferases"/>
    <property type="match status" value="1"/>
</dbReference>
<dbReference type="EMBL" id="UZWD01000040">
    <property type="protein sequence ID" value="VDS06203.1"/>
    <property type="molecule type" value="Genomic_DNA"/>
</dbReference>
<dbReference type="Gene3D" id="3.40.50.150">
    <property type="entry name" value="Vaccinia Virus protein VP39"/>
    <property type="match status" value="1"/>
</dbReference>
<dbReference type="InterPro" id="IPR000682">
    <property type="entry name" value="PCMT"/>
</dbReference>
<dbReference type="GO" id="GO:0032259">
    <property type="term" value="P:methylation"/>
    <property type="evidence" value="ECO:0007669"/>
    <property type="project" value="UniProtKB-KW"/>
</dbReference>
<dbReference type="RefSeq" id="WP_126151732.1">
    <property type="nucleotide sequence ID" value="NZ_JBHTMH010000001.1"/>
</dbReference>
<evidence type="ECO:0000256" key="2">
    <source>
        <dbReference type="ARBA" id="ARBA00013346"/>
    </source>
</evidence>
<keyword evidence="4" id="KW-0808">Transferase</keyword>
<dbReference type="CDD" id="cd02440">
    <property type="entry name" value="AdoMet_MTases"/>
    <property type="match status" value="1"/>
</dbReference>
<keyword evidence="4" id="KW-0489">Methyltransferase</keyword>
<dbReference type="PANTHER" id="PTHR11579">
    <property type="entry name" value="PROTEIN-L-ISOASPARTATE O-METHYLTRANSFERASE"/>
    <property type="match status" value="1"/>
</dbReference>
<evidence type="ECO:0000313" key="5">
    <source>
        <dbReference type="Proteomes" id="UP000268844"/>
    </source>
</evidence>
<dbReference type="InterPro" id="IPR029063">
    <property type="entry name" value="SAM-dependent_MTases_sf"/>
</dbReference>
<reference evidence="4 5" key="1">
    <citation type="submission" date="2018-12" db="EMBL/GenBank/DDBJ databases">
        <authorList>
            <person name="Criscuolo A."/>
        </authorList>
    </citation>
    <scope>NUCLEOTIDE SEQUENCE [LARGE SCALE GENOMIC DNA]</scope>
    <source>
        <strain evidence="4">ACIP1116281</strain>
    </source>
</reference>
<keyword evidence="5" id="KW-1185">Reference proteome</keyword>